<accession>A0A8D5FYV2</accession>
<keyword evidence="2" id="KW-1185">Reference proteome</keyword>
<organism evidence="1 2">
    <name type="scientific">Methyloradius palustris</name>
    <dbReference type="NCBI Taxonomy" id="2778876"/>
    <lineage>
        <taxon>Bacteria</taxon>
        <taxon>Pseudomonadati</taxon>
        <taxon>Pseudomonadota</taxon>
        <taxon>Betaproteobacteria</taxon>
        <taxon>Nitrosomonadales</taxon>
        <taxon>Methylophilaceae</taxon>
        <taxon>Methyloradius</taxon>
    </lineage>
</organism>
<dbReference type="InterPro" id="IPR008309">
    <property type="entry name" value="YdbL"/>
</dbReference>
<evidence type="ECO:0008006" key="3">
    <source>
        <dbReference type="Google" id="ProtNLM"/>
    </source>
</evidence>
<protein>
    <recommendedName>
        <fullName evidence="3">DUF1318 domain-containing protein</fullName>
    </recommendedName>
</protein>
<name>A0A8D5FYV2_9PROT</name>
<dbReference type="KEGG" id="mpau:ZMTM_08610"/>
<dbReference type="EMBL" id="AP024110">
    <property type="protein sequence ID" value="BCM24602.1"/>
    <property type="molecule type" value="Genomic_DNA"/>
</dbReference>
<dbReference type="AlphaFoldDB" id="A0A8D5FYV2"/>
<evidence type="ECO:0000313" key="1">
    <source>
        <dbReference type="EMBL" id="BCM24602.1"/>
    </source>
</evidence>
<proteinExistence type="predicted"/>
<sequence length="167" mass="18324">MRQTPPDPQNKDDKMNAIKIKTMSQNRLNLNFLIAAFMFLAIGLFASFAHAAADIEINTPAVSAIKNSMQARHTQLEPFYASGAVGLTRDGLVSVRDANAVALSQRQSVNGLVSAENTDRNALYKEIANGNGHPEWEAEVRATFAQRWAQKAPAGWWVEGANGWVKK</sequence>
<dbReference type="Pfam" id="PF07027">
    <property type="entry name" value="DUF1318"/>
    <property type="match status" value="1"/>
</dbReference>
<evidence type="ECO:0000313" key="2">
    <source>
        <dbReference type="Proteomes" id="UP000826722"/>
    </source>
</evidence>
<gene>
    <name evidence="1" type="ORF">ZMTM_08610</name>
</gene>
<dbReference type="Proteomes" id="UP000826722">
    <property type="component" value="Chromosome"/>
</dbReference>
<reference evidence="1" key="1">
    <citation type="journal article" date="2021" name="Arch. Microbiol.">
        <title>Methyloradius palustris gen. nov., sp. nov., a methanol-oxidizing bacterium isolated from snow.</title>
        <authorList>
            <person name="Miyadera T."/>
            <person name="Kojima H."/>
            <person name="Fukui M."/>
        </authorList>
    </citation>
    <scope>NUCLEOTIDE SEQUENCE</scope>
    <source>
        <strain evidence="1">Zm11</strain>
    </source>
</reference>